<evidence type="ECO:0000256" key="1">
    <source>
        <dbReference type="ARBA" id="ARBA00010923"/>
    </source>
</evidence>
<dbReference type="InterPro" id="IPR052021">
    <property type="entry name" value="Type-I_RS_S_subunit"/>
</dbReference>
<keyword evidence="2" id="KW-0680">Restriction system</keyword>
<protein>
    <submittedName>
        <fullName evidence="5">Restriction endonuclease subunit S</fullName>
    </submittedName>
</protein>
<dbReference type="Gene3D" id="1.10.287.1120">
    <property type="entry name" value="Bipartite methylase S protein"/>
    <property type="match status" value="1"/>
</dbReference>
<dbReference type="PANTHER" id="PTHR30408">
    <property type="entry name" value="TYPE-1 RESTRICTION ENZYME ECOKI SPECIFICITY PROTEIN"/>
    <property type="match status" value="1"/>
</dbReference>
<dbReference type="Pfam" id="PF01420">
    <property type="entry name" value="Methylase_S"/>
    <property type="match status" value="2"/>
</dbReference>
<evidence type="ECO:0000259" key="4">
    <source>
        <dbReference type="Pfam" id="PF01420"/>
    </source>
</evidence>
<dbReference type="EMBL" id="JAGEVF010000010">
    <property type="protein sequence ID" value="MBO3117499.1"/>
    <property type="molecule type" value="Genomic_DNA"/>
</dbReference>
<evidence type="ECO:0000313" key="6">
    <source>
        <dbReference type="Proteomes" id="UP000676776"/>
    </source>
</evidence>
<dbReference type="InterPro" id="IPR000055">
    <property type="entry name" value="Restrct_endonuc_typeI_TRD"/>
</dbReference>
<keyword evidence="3" id="KW-0238">DNA-binding</keyword>
<sequence length="412" mass="46658">MPKNWKTYNLGDLVDLKQGLAINKKTKHLLTEDTSELPLFKINDLINNTVKHYVKSDEVPKQCIAKEDELIYTRTGQVGLIFKGKKGCIHNNCFKIIPNENLLSKDYIYWFLRQPHIIEYANNIASGSVQKDLNHKAFKSIEIDLPDTLYEQKAIASILSAIDDKIENNLAINKTLEDMAMALYKHWFVDFGPFQDSEFIDSELGPIPKGWEVKRLADCNKLVLGGTPARKNESFWENGTIGWLNSGKVNEFRIVEPTSMITLEAVSKSSTKLMKAGTTVIAITGATLGQISRIEKEFCANQSVIGVLGNEIFSDEFIYLWMHQAMDELIKQSTGGAQQHVNKNDVGELNIVEPSVKVKAEFQKEIIDLFETIKLNCFENQTLTQLRDTLLPNLISGEVRLKEFQNQIETVL</sequence>
<evidence type="ECO:0000256" key="2">
    <source>
        <dbReference type="ARBA" id="ARBA00022747"/>
    </source>
</evidence>
<keyword evidence="5" id="KW-0378">Hydrolase</keyword>
<dbReference type="SUPFAM" id="SSF116734">
    <property type="entry name" value="DNA methylase specificity domain"/>
    <property type="match status" value="2"/>
</dbReference>
<reference evidence="5 6" key="1">
    <citation type="submission" date="2021-03" db="EMBL/GenBank/DDBJ databases">
        <title>Winogradskyella sp. nov., isolated from costal sediment.</title>
        <authorList>
            <person name="Gao C."/>
        </authorList>
    </citation>
    <scope>NUCLEOTIDE SEQUENCE [LARGE SCALE GENOMIC DNA]</scope>
    <source>
        <strain evidence="5 6">DF17</strain>
    </source>
</reference>
<keyword evidence="5" id="KW-0540">Nuclease</keyword>
<dbReference type="PANTHER" id="PTHR30408:SF12">
    <property type="entry name" value="TYPE I RESTRICTION ENZYME MJAVIII SPECIFICITY SUBUNIT"/>
    <property type="match status" value="1"/>
</dbReference>
<dbReference type="GO" id="GO:0004519">
    <property type="term" value="F:endonuclease activity"/>
    <property type="evidence" value="ECO:0007669"/>
    <property type="project" value="UniProtKB-KW"/>
</dbReference>
<comment type="caution">
    <text evidence="5">The sequence shown here is derived from an EMBL/GenBank/DDBJ whole genome shotgun (WGS) entry which is preliminary data.</text>
</comment>
<dbReference type="Gene3D" id="3.90.220.20">
    <property type="entry name" value="DNA methylase specificity domains"/>
    <property type="match status" value="2"/>
</dbReference>
<dbReference type="RefSeq" id="WP_208154857.1">
    <property type="nucleotide sequence ID" value="NZ_JAGEVF010000010.1"/>
</dbReference>
<gene>
    <name evidence="5" type="ORF">J4050_12115</name>
</gene>
<dbReference type="CDD" id="cd17243">
    <property type="entry name" value="RMtype1_S_AchA6I-TRD2-CR2_like"/>
    <property type="match status" value="1"/>
</dbReference>
<comment type="similarity">
    <text evidence="1">Belongs to the type-I restriction system S methylase family.</text>
</comment>
<evidence type="ECO:0000256" key="3">
    <source>
        <dbReference type="ARBA" id="ARBA00023125"/>
    </source>
</evidence>
<feature type="domain" description="Type I restriction modification DNA specificity" evidence="4">
    <location>
        <begin position="2"/>
        <end position="177"/>
    </location>
</feature>
<name>A0ABS3T4Y8_9FLAO</name>
<accession>A0ABS3T4Y8</accession>
<keyword evidence="6" id="KW-1185">Reference proteome</keyword>
<dbReference type="Proteomes" id="UP000676776">
    <property type="component" value="Unassembled WGS sequence"/>
</dbReference>
<evidence type="ECO:0000313" key="5">
    <source>
        <dbReference type="EMBL" id="MBO3117499.1"/>
    </source>
</evidence>
<feature type="domain" description="Type I restriction modification DNA specificity" evidence="4">
    <location>
        <begin position="208"/>
        <end position="382"/>
    </location>
</feature>
<keyword evidence="5" id="KW-0255">Endonuclease</keyword>
<organism evidence="5 6">
    <name type="scientific">Winogradskyella pelagia</name>
    <dbReference type="NCBI Taxonomy" id="2819984"/>
    <lineage>
        <taxon>Bacteria</taxon>
        <taxon>Pseudomonadati</taxon>
        <taxon>Bacteroidota</taxon>
        <taxon>Flavobacteriia</taxon>
        <taxon>Flavobacteriales</taxon>
        <taxon>Flavobacteriaceae</taxon>
        <taxon>Winogradskyella</taxon>
    </lineage>
</organism>
<proteinExistence type="inferred from homology"/>
<dbReference type="InterPro" id="IPR044946">
    <property type="entry name" value="Restrct_endonuc_typeI_TRD_sf"/>
</dbReference>